<dbReference type="RefSeq" id="WP_133441817.1">
    <property type="nucleotide sequence ID" value="NZ_CP034726.1"/>
</dbReference>
<gene>
    <name evidence="1" type="ORF">ELX58_03705</name>
</gene>
<dbReference type="Proteomes" id="UP000294321">
    <property type="component" value="Chromosome"/>
</dbReference>
<name>A0A4P6ZL48_9LACO</name>
<proteinExistence type="predicted"/>
<protein>
    <submittedName>
        <fullName evidence="1">Uncharacterized protein</fullName>
    </submittedName>
</protein>
<dbReference type="KEGG" id="lji:ELX58_03705"/>
<evidence type="ECO:0000313" key="1">
    <source>
        <dbReference type="EMBL" id="QBP18257.1"/>
    </source>
</evidence>
<accession>A0A4P6ZL48</accession>
<dbReference type="AlphaFoldDB" id="A0A4P6ZL48"/>
<organism evidence="1 2">
    <name type="scientific">Acetilactobacillus jinshanensis</name>
    <dbReference type="NCBI Taxonomy" id="1720083"/>
    <lineage>
        <taxon>Bacteria</taxon>
        <taxon>Bacillati</taxon>
        <taxon>Bacillota</taxon>
        <taxon>Bacilli</taxon>
        <taxon>Lactobacillales</taxon>
        <taxon>Lactobacillaceae</taxon>
        <taxon>Acetilactobacillus</taxon>
    </lineage>
</organism>
<sequence length="225" mass="27103">MLASLIKHLHNQINLIQNPNVDLIDKITLIRSFIENYAIFNFLNLKDTKQRVELFRCFGDFEWYSHQIYYDHPVQERSKAFYKFLKDMQRKYPSAYQKYGRLIKRRLCKWLRTSIRHNPDNANHWQRQLDIINSINPALAQQKRQLLANYMSHHLITKLPFPYRIVFGKSITYFVLKYAPIKKTTYWLLADLSHGTLIENQLNANRLIKIIKKIIQIIEVRLNQK</sequence>
<evidence type="ECO:0000313" key="2">
    <source>
        <dbReference type="Proteomes" id="UP000294321"/>
    </source>
</evidence>
<keyword evidence="2" id="KW-1185">Reference proteome</keyword>
<dbReference type="EMBL" id="CP034726">
    <property type="protein sequence ID" value="QBP18257.1"/>
    <property type="molecule type" value="Genomic_DNA"/>
</dbReference>
<reference evidence="2" key="1">
    <citation type="submission" date="2018-12" db="EMBL/GenBank/DDBJ databases">
        <title>A new species of lactobacillus.</title>
        <authorList>
            <person name="Jian Y."/>
            <person name="Xin L."/>
            <person name="Hong Z.J."/>
            <person name="Ming L.Z."/>
            <person name="Hong X.Z."/>
        </authorList>
    </citation>
    <scope>NUCLEOTIDE SEQUENCE [LARGE SCALE GENOMIC DNA]</scope>
    <source>
        <strain evidence="2">HSLZ-75</strain>
    </source>
</reference>